<evidence type="ECO:0000313" key="3">
    <source>
        <dbReference type="Proteomes" id="UP001157418"/>
    </source>
</evidence>
<dbReference type="AlphaFoldDB" id="A0AAU9NJU2"/>
<keyword evidence="1" id="KW-1133">Transmembrane helix</keyword>
<dbReference type="Proteomes" id="UP001157418">
    <property type="component" value="Unassembled WGS sequence"/>
</dbReference>
<organism evidence="2 3">
    <name type="scientific">Lactuca virosa</name>
    <dbReference type="NCBI Taxonomy" id="75947"/>
    <lineage>
        <taxon>Eukaryota</taxon>
        <taxon>Viridiplantae</taxon>
        <taxon>Streptophyta</taxon>
        <taxon>Embryophyta</taxon>
        <taxon>Tracheophyta</taxon>
        <taxon>Spermatophyta</taxon>
        <taxon>Magnoliopsida</taxon>
        <taxon>eudicotyledons</taxon>
        <taxon>Gunneridae</taxon>
        <taxon>Pentapetalae</taxon>
        <taxon>asterids</taxon>
        <taxon>campanulids</taxon>
        <taxon>Asterales</taxon>
        <taxon>Asteraceae</taxon>
        <taxon>Cichorioideae</taxon>
        <taxon>Cichorieae</taxon>
        <taxon>Lactucinae</taxon>
        <taxon>Lactuca</taxon>
    </lineage>
</organism>
<gene>
    <name evidence="2" type="ORF">LVIROSA_LOCUS24402</name>
</gene>
<evidence type="ECO:0008006" key="4">
    <source>
        <dbReference type="Google" id="ProtNLM"/>
    </source>
</evidence>
<accession>A0AAU9NJU2</accession>
<proteinExistence type="predicted"/>
<evidence type="ECO:0000256" key="1">
    <source>
        <dbReference type="SAM" id="Phobius"/>
    </source>
</evidence>
<name>A0AAU9NJU2_9ASTR</name>
<dbReference type="EMBL" id="CAKMRJ010004445">
    <property type="protein sequence ID" value="CAH1438125.1"/>
    <property type="molecule type" value="Genomic_DNA"/>
</dbReference>
<keyword evidence="1" id="KW-0472">Membrane</keyword>
<feature type="transmembrane region" description="Helical" evidence="1">
    <location>
        <begin position="49"/>
        <end position="67"/>
    </location>
</feature>
<keyword evidence="3" id="KW-1185">Reference proteome</keyword>
<protein>
    <recommendedName>
        <fullName evidence="4">Transmembrane protein</fullName>
    </recommendedName>
</protein>
<reference evidence="2 3" key="1">
    <citation type="submission" date="2022-01" db="EMBL/GenBank/DDBJ databases">
        <authorList>
            <person name="Xiong W."/>
            <person name="Schranz E."/>
        </authorList>
    </citation>
    <scope>NUCLEOTIDE SEQUENCE [LARGE SCALE GENOMIC DNA]</scope>
</reference>
<comment type="caution">
    <text evidence="2">The sequence shown here is derived from an EMBL/GenBank/DDBJ whole genome shotgun (WGS) entry which is preliminary data.</text>
</comment>
<evidence type="ECO:0000313" key="2">
    <source>
        <dbReference type="EMBL" id="CAH1438125.1"/>
    </source>
</evidence>
<keyword evidence="1" id="KW-0812">Transmembrane</keyword>
<sequence>MTHFNGHRTTSFKTCSTFSSLLLTQTTLFNVTKTLSSPSPLSTAIVKEIFSLILTSFLISSGFLLLLRTIVLNHSKEGKPYELTTSHFFFKHLCHIDLRIEGDESREATIHHLRISTLNSSSFLLLLKVAFSRFQMSAVGTTIPSHHHTSPLDSNYIDNLISGRQTIEDFLLLSILS</sequence>